<dbReference type="InterPro" id="IPR000760">
    <property type="entry name" value="Inositol_monophosphatase-like"/>
</dbReference>
<dbReference type="EMBL" id="CP072648">
    <property type="protein sequence ID" value="QUW03825.1"/>
    <property type="molecule type" value="Genomic_DNA"/>
</dbReference>
<reference evidence="1 2" key="1">
    <citation type="submission" date="2021-03" db="EMBL/GenBank/DDBJ databases">
        <title>Genomic and phenotypic characterization of Chloracidobacterium isolates provides evidence for multiple species.</title>
        <authorList>
            <person name="Saini M.K."/>
            <person name="Costas A.M.G."/>
            <person name="Tank M."/>
            <person name="Bryant D.A."/>
        </authorList>
    </citation>
    <scope>NUCLEOTIDE SEQUENCE [LARGE SCALE GENOMIC DNA]</scope>
    <source>
        <strain evidence="1 2">BV2-C</strain>
    </source>
</reference>
<proteinExistence type="predicted"/>
<evidence type="ECO:0000313" key="1">
    <source>
        <dbReference type="EMBL" id="QUW03825.1"/>
    </source>
</evidence>
<dbReference type="SUPFAM" id="SSF56655">
    <property type="entry name" value="Carbohydrate phosphatase"/>
    <property type="match status" value="1"/>
</dbReference>
<protein>
    <submittedName>
        <fullName evidence="1">3'(2'),5'-bisphosphate nucleotidase CysQ</fullName>
    </submittedName>
</protein>
<keyword evidence="2" id="KW-1185">Reference proteome</keyword>
<dbReference type="Gene3D" id="3.40.190.80">
    <property type="match status" value="1"/>
</dbReference>
<accession>A0ABX8BFH3</accession>
<name>A0ABX8BFH3_9BACT</name>
<dbReference type="CDD" id="cd01638">
    <property type="entry name" value="CysQ"/>
    <property type="match status" value="1"/>
</dbReference>
<sequence>MSHENVATDTSIVRQLAIEAGQRALSDLKHGIRVSYKADAEPVTDTDRAINAFLVTELQRHFPDDLIVSEEAEDDDPIRRATAPRVWFIDPIDGTKEFLAGNGEFSIMIGLCEHGCPSLGVVHQPTTGKTWYATPYGAWLDWQGDCQPLRVSSVNDISAMTLAASRSHRNRYLATAAERLGIHKEIVSGSGGLKIGLLVERRADLFISASTRSKLWDTAGPEAILRAAGGVLTDFQGQPLDYRQPDLHHRAGLVASNGIRHAAIVAQIRDVFPPHR</sequence>
<dbReference type="InterPro" id="IPR020550">
    <property type="entry name" value="Inositol_monophosphatase_CS"/>
</dbReference>
<dbReference type="PROSITE" id="PS00630">
    <property type="entry name" value="IMP_2"/>
    <property type="match status" value="1"/>
</dbReference>
<dbReference type="InterPro" id="IPR050725">
    <property type="entry name" value="CysQ/Inositol_MonoPase"/>
</dbReference>
<dbReference type="PANTHER" id="PTHR43028:SF5">
    <property type="entry name" value="3'(2'),5'-BISPHOSPHATE NUCLEOTIDASE 1"/>
    <property type="match status" value="1"/>
</dbReference>
<dbReference type="Proteomes" id="UP000676506">
    <property type="component" value="Chromosome 1"/>
</dbReference>
<dbReference type="PANTHER" id="PTHR43028">
    <property type="entry name" value="3'(2'),5'-BISPHOSPHATE NUCLEOTIDASE 1"/>
    <property type="match status" value="1"/>
</dbReference>
<evidence type="ECO:0000313" key="2">
    <source>
        <dbReference type="Proteomes" id="UP000676506"/>
    </source>
</evidence>
<dbReference type="PRINTS" id="PR00377">
    <property type="entry name" value="IMPHPHTASES"/>
</dbReference>
<organism evidence="1 2">
    <name type="scientific">Chloracidobacterium validum</name>
    <dbReference type="NCBI Taxonomy" id="2821543"/>
    <lineage>
        <taxon>Bacteria</taxon>
        <taxon>Pseudomonadati</taxon>
        <taxon>Acidobacteriota</taxon>
        <taxon>Terriglobia</taxon>
        <taxon>Terriglobales</taxon>
        <taxon>Acidobacteriaceae</taxon>
        <taxon>Chloracidobacterium</taxon>
    </lineage>
</organism>
<dbReference type="Pfam" id="PF00459">
    <property type="entry name" value="Inositol_P"/>
    <property type="match status" value="1"/>
</dbReference>
<dbReference type="Gene3D" id="3.30.540.10">
    <property type="entry name" value="Fructose-1,6-Bisphosphatase, subunit A, domain 1"/>
    <property type="match status" value="1"/>
</dbReference>
<gene>
    <name evidence="1" type="ORF">J8C06_05195</name>
</gene>
<dbReference type="RefSeq" id="WP_211429715.1">
    <property type="nucleotide sequence ID" value="NZ_CP072648.1"/>
</dbReference>